<dbReference type="InterPro" id="IPR027363">
    <property type="entry name" value="M1Pi_N"/>
</dbReference>
<evidence type="ECO:0000313" key="7">
    <source>
        <dbReference type="Proteomes" id="UP001321825"/>
    </source>
</evidence>
<evidence type="ECO:0000313" key="6">
    <source>
        <dbReference type="EMBL" id="BCX81159.1"/>
    </source>
</evidence>
<accession>A0AAU9C220</accession>
<dbReference type="GO" id="GO:0046523">
    <property type="term" value="F:S-methyl-5-thioribose-1-phosphate isomerase activity"/>
    <property type="evidence" value="ECO:0007669"/>
    <property type="project" value="UniProtKB-UniRule"/>
</dbReference>
<feature type="site" description="Transition state stabilizer" evidence="5">
    <location>
        <position position="159"/>
    </location>
</feature>
<dbReference type="Gene3D" id="3.40.50.10470">
    <property type="entry name" value="Translation initiation factor eif-2b, domain 2"/>
    <property type="match status" value="1"/>
</dbReference>
<keyword evidence="5" id="KW-0028">Amino-acid biosynthesis</keyword>
<dbReference type="AlphaFoldDB" id="A0AAU9C220"/>
<dbReference type="RefSeq" id="WP_317706095.1">
    <property type="nucleotide sequence ID" value="NZ_AP024714.1"/>
</dbReference>
<dbReference type="SUPFAM" id="SSF100950">
    <property type="entry name" value="NagB/RpiA/CoA transferase-like"/>
    <property type="match status" value="1"/>
</dbReference>
<dbReference type="HAMAP" id="MF_01678">
    <property type="entry name" value="Salvage_MtnA"/>
    <property type="match status" value="1"/>
</dbReference>
<evidence type="ECO:0000256" key="2">
    <source>
        <dbReference type="ARBA" id="ARBA00050906"/>
    </source>
</evidence>
<dbReference type="NCBIfam" id="TIGR00512">
    <property type="entry name" value="salvage_mtnA"/>
    <property type="match status" value="1"/>
</dbReference>
<dbReference type="KEGG" id="mcau:MIT9_P0737"/>
<dbReference type="InterPro" id="IPR005251">
    <property type="entry name" value="IF-M1Pi"/>
</dbReference>
<keyword evidence="5" id="KW-0486">Methionine biosynthesis</keyword>
<dbReference type="NCBIfam" id="NF004326">
    <property type="entry name" value="PRK05720.1"/>
    <property type="match status" value="1"/>
</dbReference>
<dbReference type="NCBIfam" id="TIGR00524">
    <property type="entry name" value="eIF-2B_rel"/>
    <property type="match status" value="1"/>
</dbReference>
<feature type="binding site" evidence="5">
    <location>
        <begin position="249"/>
        <end position="250"/>
    </location>
    <ligand>
        <name>substrate</name>
    </ligand>
</feature>
<keyword evidence="1 5" id="KW-0413">Isomerase</keyword>
<feature type="binding site" evidence="5">
    <location>
        <position position="198"/>
    </location>
    <ligand>
        <name>substrate</name>
    </ligand>
</feature>
<dbReference type="InterPro" id="IPR011559">
    <property type="entry name" value="Initiation_fac_2B_a/b/d"/>
</dbReference>
<dbReference type="Proteomes" id="UP001321825">
    <property type="component" value="Chromosome"/>
</dbReference>
<dbReference type="EMBL" id="AP024714">
    <property type="protein sequence ID" value="BCX81159.1"/>
    <property type="molecule type" value="Genomic_DNA"/>
</dbReference>
<protein>
    <recommendedName>
        <fullName evidence="5">Methylthioribose-1-phosphate isomerase</fullName>
        <shortName evidence="5">M1Pi</shortName>
        <shortName evidence="5">MTR-1-P isomerase</shortName>
        <ecNumber evidence="5">5.3.1.23</ecNumber>
    </recommendedName>
    <alternativeName>
        <fullName evidence="5">S-methyl-5-thioribose-1-phosphate isomerase</fullName>
    </alternativeName>
</protein>
<gene>
    <name evidence="5" type="primary">mtnA</name>
    <name evidence="6" type="ORF">MIT9_P0737</name>
</gene>
<comment type="catalytic activity">
    <reaction evidence="2">
        <text>5-deoxy-alpha-D-ribose 1-phosphate = 5-deoxy-D-ribulose 1-phosphate</text>
        <dbReference type="Rhea" id="RHEA:61296"/>
        <dbReference type="ChEBI" id="CHEBI:58749"/>
        <dbReference type="ChEBI" id="CHEBI:144504"/>
    </reaction>
    <physiologicalReaction direction="left-to-right" evidence="2">
        <dbReference type="Rhea" id="RHEA:61297"/>
    </physiologicalReaction>
</comment>
<dbReference type="EC" id="5.3.1.23" evidence="5"/>
<comment type="pathway">
    <text evidence="5">Amino-acid biosynthesis; L-methionine biosynthesis via salvage pathway; L-methionine from S-methyl-5-thio-alpha-D-ribose 1-phosphate: step 1/6.</text>
</comment>
<sequence length="345" mass="37587">MHPSAHDRVRPLRWTGTALEVLDQRLLPDRCAYRRCTTAAKVAEAIAAMQVRGAPAIGIAAAYGVVLAVCQRFREAPQTWRQAIEADFERLARSRPTAVNLFWALERMRRVVLAAEGDPCPAALAEAERIHAEDVAANRRMGELGAEVIGDLSGILTHCNTGSLATGGFGTALGVIRTLWQRQPGFTVHATETRPWNQGARLTLWELEQDGIPAMLIADSAAAFLMRQERVQWVVVGADRIAANGDVANKIGTYALAVAARRHGVKLMVVAPTSTIDWNTPHGGLIPIEERDPAELLPAYYQREDSLAGAWNPVFDVTPADLISAIVTEKGVVRPGRDTLETLRD</sequence>
<dbReference type="GO" id="GO:0019509">
    <property type="term" value="P:L-methionine salvage from methylthioadenosine"/>
    <property type="evidence" value="ECO:0007669"/>
    <property type="project" value="UniProtKB-UniRule"/>
</dbReference>
<name>A0AAU9C220_9GAMM</name>
<dbReference type="Gene3D" id="1.20.120.420">
    <property type="entry name" value="translation initiation factor eif-2b, domain 1"/>
    <property type="match status" value="1"/>
</dbReference>
<evidence type="ECO:0000256" key="3">
    <source>
        <dbReference type="ARBA" id="ARBA00051169"/>
    </source>
</evidence>
<feature type="active site" description="Proton donor" evidence="5">
    <location>
        <position position="239"/>
    </location>
</feature>
<evidence type="ECO:0000256" key="4">
    <source>
        <dbReference type="ARBA" id="ARBA00058145"/>
    </source>
</evidence>
<proteinExistence type="inferred from homology"/>
<dbReference type="PANTHER" id="PTHR43475">
    <property type="entry name" value="METHYLTHIORIBOSE-1-PHOSPHATE ISOMERASE"/>
    <property type="match status" value="1"/>
</dbReference>
<feature type="binding site" evidence="5">
    <location>
        <position position="95"/>
    </location>
    <ligand>
        <name>substrate</name>
    </ligand>
</feature>
<dbReference type="InterPro" id="IPR000649">
    <property type="entry name" value="IF-2B-related"/>
</dbReference>
<evidence type="ECO:0000256" key="1">
    <source>
        <dbReference type="ARBA" id="ARBA00023235"/>
    </source>
</evidence>
<dbReference type="InterPro" id="IPR037171">
    <property type="entry name" value="NagB/RpiA_transferase-like"/>
</dbReference>
<feature type="binding site" evidence="5">
    <location>
        <begin position="52"/>
        <end position="54"/>
    </location>
    <ligand>
        <name>substrate</name>
    </ligand>
</feature>
<comment type="similarity">
    <text evidence="5">Belongs to the EIF-2B alpha/beta/delta subunits family. MtnA subfamily.</text>
</comment>
<comment type="catalytic activity">
    <reaction evidence="3">
        <text>5-(methylsulfanyl)-alpha-D-ribose 1-phosphate = 5-(methylsulfanyl)-D-ribulose 1-phosphate</text>
        <dbReference type="Rhea" id="RHEA:19989"/>
        <dbReference type="ChEBI" id="CHEBI:58533"/>
        <dbReference type="ChEBI" id="CHEBI:58548"/>
        <dbReference type="EC" id="5.3.1.23"/>
    </reaction>
    <physiologicalReaction direction="left-to-right" evidence="3">
        <dbReference type="Rhea" id="RHEA:19990"/>
    </physiologicalReaction>
</comment>
<reference evidence="7" key="1">
    <citation type="journal article" date="2024" name="Int. J. Syst. Evol. Microbiol.">
        <title>Methylomarinovum tepidoasis sp. nov., a moderately thermophilic methanotroph of the family Methylothermaceae isolated from a deep-sea hydrothermal field.</title>
        <authorList>
            <person name="Hirayama H."/>
            <person name="Takaki Y."/>
            <person name="Abe M."/>
            <person name="Miyazaki M."/>
            <person name="Uematsu K."/>
            <person name="Matsui Y."/>
            <person name="Takai K."/>
        </authorList>
    </citation>
    <scope>NUCLEOTIDE SEQUENCE [LARGE SCALE GENOMIC DNA]</scope>
    <source>
        <strain evidence="7">IT-9</strain>
    </source>
</reference>
<dbReference type="Pfam" id="PF01008">
    <property type="entry name" value="IF-2B"/>
    <property type="match status" value="1"/>
</dbReference>
<dbReference type="InterPro" id="IPR042529">
    <property type="entry name" value="IF_2B-like_C"/>
</dbReference>
<evidence type="ECO:0000256" key="5">
    <source>
        <dbReference type="HAMAP-Rule" id="MF_01678"/>
    </source>
</evidence>
<comment type="function">
    <text evidence="4">Catalyzes the interconversion of methylthioribose-1-phosphate (MTR-1-P) into methylthioribulose-1-phosphate (MTRu-1-P). Also catalyzes the interconversion of 5-deoxyribose 1-phosphate and 5-deoxyribulose 1-phosphate. Part of a bifunctional DHAP-shunt salvage pathway for SAM by-products.</text>
</comment>
<dbReference type="PANTHER" id="PTHR43475:SF1">
    <property type="entry name" value="METHYLTHIORIBOSE-1-PHOSPHATE ISOMERASE"/>
    <property type="match status" value="1"/>
</dbReference>
<keyword evidence="7" id="KW-1185">Reference proteome</keyword>
<organism evidence="6 7">
    <name type="scientific">Methylomarinovum caldicuralii</name>
    <dbReference type="NCBI Taxonomy" id="438856"/>
    <lineage>
        <taxon>Bacteria</taxon>
        <taxon>Pseudomonadati</taxon>
        <taxon>Pseudomonadota</taxon>
        <taxon>Gammaproteobacteria</taxon>
        <taxon>Methylococcales</taxon>
        <taxon>Methylothermaceae</taxon>
        <taxon>Methylomarinovum</taxon>
    </lineage>
</organism>
<dbReference type="FunFam" id="3.40.50.10470:FF:000006">
    <property type="entry name" value="Methylthioribose-1-phosphate isomerase"/>
    <property type="match status" value="1"/>
</dbReference>
<dbReference type="FunFam" id="1.20.120.420:FF:000003">
    <property type="entry name" value="Methylthioribose-1-phosphate isomerase"/>
    <property type="match status" value="1"/>
</dbReference>